<evidence type="ECO:0000313" key="2">
    <source>
        <dbReference type="EMBL" id="RTE54320.1"/>
    </source>
</evidence>
<keyword evidence="3" id="KW-1185">Reference proteome</keyword>
<name>A0A3S0BY47_9FLAO</name>
<dbReference type="Pfam" id="PF08818">
    <property type="entry name" value="DUF1801"/>
    <property type="match status" value="1"/>
</dbReference>
<gene>
    <name evidence="2" type="ORF">EHW67_03895</name>
</gene>
<evidence type="ECO:0000259" key="1">
    <source>
        <dbReference type="Pfam" id="PF08818"/>
    </source>
</evidence>
<evidence type="ECO:0000313" key="3">
    <source>
        <dbReference type="Proteomes" id="UP000267585"/>
    </source>
</evidence>
<feature type="domain" description="YdhG-like" evidence="1">
    <location>
        <begin position="21"/>
        <end position="125"/>
    </location>
</feature>
<dbReference type="SUPFAM" id="SSF159888">
    <property type="entry name" value="YdhG-like"/>
    <property type="match status" value="1"/>
</dbReference>
<dbReference type="Proteomes" id="UP000267585">
    <property type="component" value="Unassembled WGS sequence"/>
</dbReference>
<comment type="caution">
    <text evidence="2">The sequence shown here is derived from an EMBL/GenBank/DDBJ whole genome shotgun (WGS) entry which is preliminary data.</text>
</comment>
<sequence>MEVISDPKVKTVFNNYPTVVRKQLNNLRKLVLETAAEIEEVKKLEETLKWGEPSYLTKYGSTIRMDWKEKNPDQFAIYFKCTSKLVPTFKTIYGDKFNFEGNRAIVFKLQDKIPEAELKHCISLALTYHKVKHMPLLGA</sequence>
<protein>
    <submittedName>
        <fullName evidence="2">DUF1801 domain-containing protein</fullName>
    </submittedName>
</protein>
<accession>A0A3S0BY47</accession>
<proteinExistence type="predicted"/>
<dbReference type="InterPro" id="IPR014922">
    <property type="entry name" value="YdhG-like"/>
</dbReference>
<dbReference type="RefSeq" id="WP_126161052.1">
    <property type="nucleotide sequence ID" value="NZ_RQPJ01000002.1"/>
</dbReference>
<dbReference type="OrthoDB" id="328972at2"/>
<dbReference type="AlphaFoldDB" id="A0A3S0BY47"/>
<dbReference type="EMBL" id="RQPJ01000002">
    <property type="protein sequence ID" value="RTE54320.1"/>
    <property type="molecule type" value="Genomic_DNA"/>
</dbReference>
<reference evidence="2 3" key="1">
    <citation type="submission" date="2018-11" db="EMBL/GenBank/DDBJ databases">
        <title>Arenibacter aquaticus sp.nov., a marine bacterium isolated from surface seawater in the South China Sea.</title>
        <authorList>
            <person name="Guo J."/>
            <person name="Sun J."/>
        </authorList>
    </citation>
    <scope>NUCLEOTIDE SEQUENCE [LARGE SCALE GENOMIC DNA]</scope>
    <source>
        <strain evidence="2 3">GUO666</strain>
    </source>
</reference>
<organism evidence="2 3">
    <name type="scientific">Arenibacter aquaticus</name>
    <dbReference type="NCBI Taxonomy" id="2489054"/>
    <lineage>
        <taxon>Bacteria</taxon>
        <taxon>Pseudomonadati</taxon>
        <taxon>Bacteroidota</taxon>
        <taxon>Flavobacteriia</taxon>
        <taxon>Flavobacteriales</taxon>
        <taxon>Flavobacteriaceae</taxon>
        <taxon>Arenibacter</taxon>
    </lineage>
</organism>